<accession>A0A060BYK5</accession>
<reference evidence="2" key="1">
    <citation type="journal article" date="2013" name="Environ. Microbiol.">
        <title>Seasonally variable intestinal metagenomes of the red palm weevil (Rhynchophorus ferrugineus).</title>
        <authorList>
            <person name="Jia S."/>
            <person name="Zhang X."/>
            <person name="Zhang G."/>
            <person name="Yin A."/>
            <person name="Zhang S."/>
            <person name="Li F."/>
            <person name="Wang L."/>
            <person name="Zhao D."/>
            <person name="Yun Q."/>
            <person name="Tala"/>
            <person name="Wang J."/>
            <person name="Sun G."/>
            <person name="Baabdullah M."/>
            <person name="Yu X."/>
            <person name="Hu S."/>
            <person name="Al-Mssallem I.S."/>
            <person name="Yu J."/>
        </authorList>
    </citation>
    <scope>NUCLEOTIDE SEQUENCE</scope>
</reference>
<proteinExistence type="predicted"/>
<keyword evidence="1" id="KW-0812">Transmembrane</keyword>
<feature type="non-terminal residue" evidence="2">
    <location>
        <position position="1"/>
    </location>
</feature>
<dbReference type="AlphaFoldDB" id="A0A060BYK5"/>
<dbReference type="EMBL" id="KF120504">
    <property type="protein sequence ID" value="AIA87777.1"/>
    <property type="molecule type" value="Genomic_DNA"/>
</dbReference>
<feature type="transmembrane region" description="Helical" evidence="1">
    <location>
        <begin position="75"/>
        <end position="93"/>
    </location>
</feature>
<keyword evidence="1" id="KW-1133">Transmembrane helix</keyword>
<evidence type="ECO:0000313" key="2">
    <source>
        <dbReference type="EMBL" id="AIA87777.1"/>
    </source>
</evidence>
<feature type="transmembrane region" description="Helical" evidence="1">
    <location>
        <begin position="99"/>
        <end position="121"/>
    </location>
</feature>
<keyword evidence="1" id="KW-0472">Membrane</keyword>
<name>A0A060BYK5_9RHOB</name>
<sequence length="148" mass="17056">TDDFEMSVRVVRAGSRLTFEPDAWTIEPVTEKLGREMGRRIRSTERGWRALMLYRELMNPFRHGWYAWQLFSHKLVRRLNPVFLVLLLVSNLFLLDAGWFYLATGIGQVAFYLLALAGMIWPRVRRFKPAGWRASSSSPTSPCSSASS</sequence>
<evidence type="ECO:0000256" key="1">
    <source>
        <dbReference type="SAM" id="Phobius"/>
    </source>
</evidence>
<organism evidence="2">
    <name type="scientific">uncultured Rhodobacter sp</name>
    <dbReference type="NCBI Taxonomy" id="204728"/>
    <lineage>
        <taxon>Bacteria</taxon>
        <taxon>Pseudomonadati</taxon>
        <taxon>Pseudomonadota</taxon>
        <taxon>Alphaproteobacteria</taxon>
        <taxon>Rhodobacterales</taxon>
        <taxon>Rhodobacter group</taxon>
        <taxon>Rhodobacter</taxon>
        <taxon>environmental samples</taxon>
    </lineage>
</organism>
<feature type="non-terminal residue" evidence="2">
    <location>
        <position position="148"/>
    </location>
</feature>
<protein>
    <submittedName>
        <fullName evidence="2">CAZy families GT2 protein</fullName>
    </submittedName>
</protein>